<proteinExistence type="predicted"/>
<dbReference type="GO" id="GO:0006357">
    <property type="term" value="P:regulation of transcription by RNA polymerase II"/>
    <property type="evidence" value="ECO:0000318"/>
    <property type="project" value="GO_Central"/>
</dbReference>
<dbReference type="AlphaFoldDB" id="A0A022QSW0"/>
<dbReference type="PANTHER" id="PTHR48458">
    <property type="entry name" value="SET DOMAIN-CONTAINING PROTEIN"/>
    <property type="match status" value="1"/>
</dbReference>
<dbReference type="Proteomes" id="UP000030748">
    <property type="component" value="Unassembled WGS sequence"/>
</dbReference>
<dbReference type="eggNOG" id="KOG1083">
    <property type="taxonomic scope" value="Eukaryota"/>
</dbReference>
<dbReference type="GO" id="GO:0004402">
    <property type="term" value="F:histone acetyltransferase activity"/>
    <property type="evidence" value="ECO:0000318"/>
    <property type="project" value="GO_Central"/>
</dbReference>
<dbReference type="Gene3D" id="2.170.270.10">
    <property type="entry name" value="SET domain"/>
    <property type="match status" value="1"/>
</dbReference>
<dbReference type="STRING" id="4155.A0A022QSW0"/>
<dbReference type="EMBL" id="KI631062">
    <property type="protein sequence ID" value="EYU30393.1"/>
    <property type="molecule type" value="Genomic_DNA"/>
</dbReference>
<keyword evidence="2" id="KW-1185">Reference proteome</keyword>
<dbReference type="GO" id="GO:0005634">
    <property type="term" value="C:nucleus"/>
    <property type="evidence" value="ECO:0000318"/>
    <property type="project" value="GO_Central"/>
</dbReference>
<organism evidence="1 2">
    <name type="scientific">Erythranthe guttata</name>
    <name type="common">Yellow monkey flower</name>
    <name type="synonym">Mimulus guttatus</name>
    <dbReference type="NCBI Taxonomy" id="4155"/>
    <lineage>
        <taxon>Eukaryota</taxon>
        <taxon>Viridiplantae</taxon>
        <taxon>Streptophyta</taxon>
        <taxon>Embryophyta</taxon>
        <taxon>Tracheophyta</taxon>
        <taxon>Spermatophyta</taxon>
        <taxon>Magnoliopsida</taxon>
        <taxon>eudicotyledons</taxon>
        <taxon>Gunneridae</taxon>
        <taxon>Pentapetalae</taxon>
        <taxon>asterids</taxon>
        <taxon>lamiids</taxon>
        <taxon>Lamiales</taxon>
        <taxon>Phrymaceae</taxon>
        <taxon>Erythranthe</taxon>
    </lineage>
</organism>
<dbReference type="GO" id="GO:0003682">
    <property type="term" value="F:chromatin binding"/>
    <property type="evidence" value="ECO:0000318"/>
    <property type="project" value="GO_Central"/>
</dbReference>
<evidence type="ECO:0000313" key="1">
    <source>
        <dbReference type="EMBL" id="EYU30393.1"/>
    </source>
</evidence>
<accession>A0A022QSW0</accession>
<evidence type="ECO:0000313" key="2">
    <source>
        <dbReference type="Proteomes" id="UP000030748"/>
    </source>
</evidence>
<protein>
    <recommendedName>
        <fullName evidence="3">SET domain-containing protein</fullName>
    </recommendedName>
</protein>
<dbReference type="PANTHER" id="PTHR48458:SF1">
    <property type="entry name" value="SET DOMAIN-CONTAINING PROTEIN"/>
    <property type="match status" value="1"/>
</dbReference>
<dbReference type="GO" id="GO:0000785">
    <property type="term" value="C:chromatin"/>
    <property type="evidence" value="ECO:0000318"/>
    <property type="project" value="GO_Central"/>
</dbReference>
<sequence length="326" mass="37214">MTRAHTWILARQVANGSQPLLVATVGSKCRSMREIMRVAKRVDLAAENDECGSGEREDELLLCNKCDNTSFDTKKRRRDTRTLEFSKKQRRLLTHIPSQDPVRRLAQMSLLAMAMTSHNLEYNNDTYNPSMAHRSANRSSFENGRIQVLCKEDVEILKNCRALYIRREFPPLVVAFEGYTVEADVPIRDMILIVEYADNVDYIRNREEDDCDSMMTLLSSADPSKILVACADRLGNISRFISGINNHTTYNVDKECVALLVANRDIANGERQYYDYNGCEYEYPTHSRPLLRTVELPSTLNPSVGGSISSRDLFKPLSRRTDLLFI</sequence>
<dbReference type="GO" id="GO:0003712">
    <property type="term" value="F:transcription coregulator activity"/>
    <property type="evidence" value="ECO:0000318"/>
    <property type="project" value="GO_Central"/>
</dbReference>
<gene>
    <name evidence="1" type="ORF">MIMGU_mgv1a020968mg</name>
</gene>
<dbReference type="SUPFAM" id="SSF82199">
    <property type="entry name" value="SET domain"/>
    <property type="match status" value="1"/>
</dbReference>
<reference evidence="1 2" key="1">
    <citation type="journal article" date="2013" name="Proc. Natl. Acad. Sci. U.S.A.">
        <title>Fine-scale variation in meiotic recombination in Mimulus inferred from population shotgun sequencing.</title>
        <authorList>
            <person name="Hellsten U."/>
            <person name="Wright K.M."/>
            <person name="Jenkins J."/>
            <person name="Shu S."/>
            <person name="Yuan Y."/>
            <person name="Wessler S.R."/>
            <person name="Schmutz J."/>
            <person name="Willis J.H."/>
            <person name="Rokhsar D.S."/>
        </authorList>
    </citation>
    <scope>NUCLEOTIDE SEQUENCE [LARGE SCALE GENOMIC DNA]</scope>
    <source>
        <strain evidence="2">cv. DUN x IM62</strain>
    </source>
</reference>
<dbReference type="InterPro" id="IPR053114">
    <property type="entry name" value="ATXR5/ATXR6"/>
</dbReference>
<dbReference type="PhylomeDB" id="A0A022QSW0"/>
<evidence type="ECO:0008006" key="3">
    <source>
        <dbReference type="Google" id="ProtNLM"/>
    </source>
</evidence>
<name>A0A022QSW0_ERYGU</name>
<dbReference type="InterPro" id="IPR046341">
    <property type="entry name" value="SET_dom_sf"/>
</dbReference>